<protein>
    <recommendedName>
        <fullName evidence="3">Transposase</fullName>
    </recommendedName>
</protein>
<sequence>MAFAMEIVKIKKSSSLLGDEKGLSVLLAVVSSSLLTNLTRSPDLSPIEHIWDVMGRRLPPSRNVDYLARQLETIWQEIPQHTIRNLYQSMTRRVAACIQASGGPTTY</sequence>
<gene>
    <name evidence="1" type="ORF">LAZ67_3005997</name>
</gene>
<dbReference type="InterPro" id="IPR036397">
    <property type="entry name" value="RNaseH_sf"/>
</dbReference>
<dbReference type="Gene3D" id="3.30.420.10">
    <property type="entry name" value="Ribonuclease H-like superfamily/Ribonuclease H"/>
    <property type="match status" value="1"/>
</dbReference>
<name>A0ABY6KFJ1_9ARAC</name>
<reference evidence="1 2" key="1">
    <citation type="submission" date="2022-01" db="EMBL/GenBank/DDBJ databases">
        <title>A chromosomal length assembly of Cordylochernes scorpioides.</title>
        <authorList>
            <person name="Zeh D."/>
            <person name="Zeh J."/>
        </authorList>
    </citation>
    <scope>NUCLEOTIDE SEQUENCE [LARGE SCALE GENOMIC DNA]</scope>
    <source>
        <strain evidence="1">IN4F17</strain>
        <tissue evidence="1">Whole Body</tissue>
    </source>
</reference>
<evidence type="ECO:0008006" key="3">
    <source>
        <dbReference type="Google" id="ProtNLM"/>
    </source>
</evidence>
<proteinExistence type="predicted"/>
<evidence type="ECO:0000313" key="2">
    <source>
        <dbReference type="Proteomes" id="UP001235939"/>
    </source>
</evidence>
<evidence type="ECO:0000313" key="1">
    <source>
        <dbReference type="EMBL" id="UYV65955.1"/>
    </source>
</evidence>
<dbReference type="Proteomes" id="UP001235939">
    <property type="component" value="Chromosome 03"/>
</dbReference>
<dbReference type="EMBL" id="CP092865">
    <property type="protein sequence ID" value="UYV65955.1"/>
    <property type="molecule type" value="Genomic_DNA"/>
</dbReference>
<organism evidence="1 2">
    <name type="scientific">Cordylochernes scorpioides</name>
    <dbReference type="NCBI Taxonomy" id="51811"/>
    <lineage>
        <taxon>Eukaryota</taxon>
        <taxon>Metazoa</taxon>
        <taxon>Ecdysozoa</taxon>
        <taxon>Arthropoda</taxon>
        <taxon>Chelicerata</taxon>
        <taxon>Arachnida</taxon>
        <taxon>Pseudoscorpiones</taxon>
        <taxon>Cheliferoidea</taxon>
        <taxon>Chernetidae</taxon>
        <taxon>Cordylochernes</taxon>
    </lineage>
</organism>
<accession>A0ABY6KFJ1</accession>
<keyword evidence="2" id="KW-1185">Reference proteome</keyword>